<proteinExistence type="predicted"/>
<reference evidence="2" key="1">
    <citation type="journal article" date="2019" name="bioRxiv">
        <title>The Genome of the Zebra Mussel, Dreissena polymorpha: A Resource for Invasive Species Research.</title>
        <authorList>
            <person name="McCartney M.A."/>
            <person name="Auch B."/>
            <person name="Kono T."/>
            <person name="Mallez S."/>
            <person name="Zhang Y."/>
            <person name="Obille A."/>
            <person name="Becker A."/>
            <person name="Abrahante J.E."/>
            <person name="Garbe J."/>
            <person name="Badalamenti J.P."/>
            <person name="Herman A."/>
            <person name="Mangelson H."/>
            <person name="Liachko I."/>
            <person name="Sullivan S."/>
            <person name="Sone E.D."/>
            <person name="Koren S."/>
            <person name="Silverstein K.A.T."/>
            <person name="Beckman K.B."/>
            <person name="Gohl D.M."/>
        </authorList>
    </citation>
    <scope>NUCLEOTIDE SEQUENCE</scope>
    <source>
        <strain evidence="2">Duluth1</strain>
        <tissue evidence="2">Whole animal</tissue>
    </source>
</reference>
<accession>A0A9D4I6N5</accession>
<reference evidence="2" key="2">
    <citation type="submission" date="2020-11" db="EMBL/GenBank/DDBJ databases">
        <authorList>
            <person name="McCartney M.A."/>
            <person name="Auch B."/>
            <person name="Kono T."/>
            <person name="Mallez S."/>
            <person name="Becker A."/>
            <person name="Gohl D.M."/>
            <person name="Silverstein K.A.T."/>
            <person name="Koren S."/>
            <person name="Bechman K.B."/>
            <person name="Herman A."/>
            <person name="Abrahante J.E."/>
            <person name="Garbe J."/>
        </authorList>
    </citation>
    <scope>NUCLEOTIDE SEQUENCE</scope>
    <source>
        <strain evidence="2">Duluth1</strain>
        <tissue evidence="2">Whole animal</tissue>
    </source>
</reference>
<feature type="region of interest" description="Disordered" evidence="1">
    <location>
        <begin position="93"/>
        <end position="115"/>
    </location>
</feature>
<gene>
    <name evidence="2" type="ORF">DPMN_183784</name>
</gene>
<dbReference type="Proteomes" id="UP000828390">
    <property type="component" value="Unassembled WGS sequence"/>
</dbReference>
<protein>
    <submittedName>
        <fullName evidence="2">Uncharacterized protein</fullName>
    </submittedName>
</protein>
<organism evidence="2 3">
    <name type="scientific">Dreissena polymorpha</name>
    <name type="common">Zebra mussel</name>
    <name type="synonym">Mytilus polymorpha</name>
    <dbReference type="NCBI Taxonomy" id="45954"/>
    <lineage>
        <taxon>Eukaryota</taxon>
        <taxon>Metazoa</taxon>
        <taxon>Spiralia</taxon>
        <taxon>Lophotrochozoa</taxon>
        <taxon>Mollusca</taxon>
        <taxon>Bivalvia</taxon>
        <taxon>Autobranchia</taxon>
        <taxon>Heteroconchia</taxon>
        <taxon>Euheterodonta</taxon>
        <taxon>Imparidentia</taxon>
        <taxon>Neoheterodontei</taxon>
        <taxon>Myida</taxon>
        <taxon>Dreissenoidea</taxon>
        <taxon>Dreissenidae</taxon>
        <taxon>Dreissena</taxon>
    </lineage>
</organism>
<evidence type="ECO:0000256" key="1">
    <source>
        <dbReference type="SAM" id="MobiDB-lite"/>
    </source>
</evidence>
<dbReference type="AlphaFoldDB" id="A0A9D4I6N5"/>
<feature type="compositionally biased region" description="Basic and acidic residues" evidence="1">
    <location>
        <begin position="96"/>
        <end position="115"/>
    </location>
</feature>
<keyword evidence="3" id="KW-1185">Reference proteome</keyword>
<sequence length="115" mass="13004">MIPLYTPNGVVRAGSAHALQNCISVECFVHNLQMATKNCHDDCSVKKDFNSYISHQQRAAALLMQAADFLNVNTSDRSTEYQQLHLHQSQVTTNDHLLKELDETREGHQHRGESD</sequence>
<evidence type="ECO:0000313" key="2">
    <source>
        <dbReference type="EMBL" id="KAH3749288.1"/>
    </source>
</evidence>
<evidence type="ECO:0000313" key="3">
    <source>
        <dbReference type="Proteomes" id="UP000828390"/>
    </source>
</evidence>
<dbReference type="EMBL" id="JAIWYP010000010">
    <property type="protein sequence ID" value="KAH3749288.1"/>
    <property type="molecule type" value="Genomic_DNA"/>
</dbReference>
<name>A0A9D4I6N5_DREPO</name>
<comment type="caution">
    <text evidence="2">The sequence shown here is derived from an EMBL/GenBank/DDBJ whole genome shotgun (WGS) entry which is preliminary data.</text>
</comment>